<name>A0AAV6XCB9_9LAMI</name>
<feature type="region of interest" description="Disordered" evidence="8">
    <location>
        <begin position="266"/>
        <end position="293"/>
    </location>
</feature>
<evidence type="ECO:0000256" key="2">
    <source>
        <dbReference type="ARBA" id="ARBA00000937"/>
    </source>
</evidence>
<dbReference type="SMART" id="SM00562">
    <property type="entry name" value="NDK"/>
    <property type="match status" value="1"/>
</dbReference>
<dbReference type="Proteomes" id="UP000826271">
    <property type="component" value="Unassembled WGS sequence"/>
</dbReference>
<accession>A0AAV6XCB9</accession>
<dbReference type="PROSITE" id="PS51374">
    <property type="entry name" value="NDPK_LIKE"/>
    <property type="match status" value="1"/>
</dbReference>
<organism evidence="10 11">
    <name type="scientific">Buddleja alternifolia</name>
    <dbReference type="NCBI Taxonomy" id="168488"/>
    <lineage>
        <taxon>Eukaryota</taxon>
        <taxon>Viridiplantae</taxon>
        <taxon>Streptophyta</taxon>
        <taxon>Embryophyta</taxon>
        <taxon>Tracheophyta</taxon>
        <taxon>Spermatophyta</taxon>
        <taxon>Magnoliopsida</taxon>
        <taxon>eudicotyledons</taxon>
        <taxon>Gunneridae</taxon>
        <taxon>Pentapetalae</taxon>
        <taxon>asterids</taxon>
        <taxon>lamiids</taxon>
        <taxon>Lamiales</taxon>
        <taxon>Scrophulariaceae</taxon>
        <taxon>Buddlejeae</taxon>
        <taxon>Buddleja</taxon>
    </lineage>
</organism>
<proteinExistence type="inferred from homology"/>
<evidence type="ECO:0000256" key="3">
    <source>
        <dbReference type="ARBA" id="ARBA00022604"/>
    </source>
</evidence>
<dbReference type="InterPro" id="IPR034907">
    <property type="entry name" value="NDK-like_dom"/>
</dbReference>
<dbReference type="InterPro" id="IPR044683">
    <property type="entry name" value="LAZY"/>
</dbReference>
<dbReference type="EMBL" id="WHWC01000007">
    <property type="protein sequence ID" value="KAG8380178.1"/>
    <property type="molecule type" value="Genomic_DNA"/>
</dbReference>
<feature type="domain" description="Nucleoside diphosphate kinase-like" evidence="9">
    <location>
        <begin position="41"/>
        <end position="181"/>
    </location>
</feature>
<dbReference type="PANTHER" id="PTHR34045:SF3">
    <property type="entry name" value="PROTEIN LAZY 4"/>
    <property type="match status" value="1"/>
</dbReference>
<comment type="similarity">
    <text evidence="4">Belongs to the LAZY family.</text>
</comment>
<comment type="function">
    <text evidence="5">Major role in the synthesis of nucleoside triphosphates other than ATP. The ATP gamma phosphate is transferred to the NDP beta phosphate via a ping-pong mechanism, using a phosphorylated active-site intermediate.</text>
</comment>
<feature type="compositionally biased region" description="Basic and acidic residues" evidence="8">
    <location>
        <begin position="281"/>
        <end position="292"/>
    </location>
</feature>
<feature type="active site" description="Pros-phosphohistidine intermediate" evidence="6">
    <location>
        <position position="158"/>
    </location>
</feature>
<comment type="catalytic activity">
    <reaction evidence="2">
        <text>a ribonucleoside 5'-diphosphate + ATP = a ribonucleoside 5'-triphosphate + ADP</text>
        <dbReference type="Rhea" id="RHEA:18113"/>
        <dbReference type="ChEBI" id="CHEBI:30616"/>
        <dbReference type="ChEBI" id="CHEBI:57930"/>
        <dbReference type="ChEBI" id="CHEBI:61557"/>
        <dbReference type="ChEBI" id="CHEBI:456216"/>
        <dbReference type="EC" id="2.7.4.6"/>
    </reaction>
</comment>
<dbReference type="PANTHER" id="PTHR34045">
    <property type="entry name" value="OS03G0406300 PROTEIN"/>
    <property type="match status" value="1"/>
</dbReference>
<dbReference type="InterPro" id="IPR001564">
    <property type="entry name" value="Nucleoside_diP_kinase"/>
</dbReference>
<evidence type="ECO:0000256" key="1">
    <source>
        <dbReference type="ARBA" id="ARBA00000082"/>
    </source>
</evidence>
<feature type="binding site" evidence="6">
    <location>
        <position position="145"/>
    </location>
    <ligand>
        <name>ATP</name>
        <dbReference type="ChEBI" id="CHEBI:30616"/>
    </ligand>
</feature>
<dbReference type="GO" id="GO:0004550">
    <property type="term" value="F:nucleoside diphosphate kinase activity"/>
    <property type="evidence" value="ECO:0007669"/>
    <property type="project" value="UniProtKB-EC"/>
</dbReference>
<dbReference type="GO" id="GO:0006228">
    <property type="term" value="P:UTP biosynthetic process"/>
    <property type="evidence" value="ECO:0007669"/>
    <property type="project" value="InterPro"/>
</dbReference>
<protein>
    <recommendedName>
        <fullName evidence="9">Nucleoside diphosphate kinase-like domain-containing protein</fullName>
    </recommendedName>
</protein>
<dbReference type="PROSITE" id="PS00469">
    <property type="entry name" value="NDPK"/>
    <property type="match status" value="1"/>
</dbReference>
<dbReference type="Pfam" id="PF00334">
    <property type="entry name" value="NDK"/>
    <property type="match status" value="1"/>
</dbReference>
<dbReference type="SUPFAM" id="SSF54919">
    <property type="entry name" value="Nucleoside diphosphate kinase, NDK"/>
    <property type="match status" value="1"/>
</dbReference>
<comment type="similarity">
    <text evidence="6 7">Belongs to the NDK family.</text>
</comment>
<dbReference type="PRINTS" id="PR01243">
    <property type="entry name" value="NUCDPKINASE"/>
</dbReference>
<evidence type="ECO:0000256" key="6">
    <source>
        <dbReference type="PROSITE-ProRule" id="PRU00706"/>
    </source>
</evidence>
<feature type="binding site" evidence="6">
    <location>
        <position position="131"/>
    </location>
    <ligand>
        <name>ATP</name>
        <dbReference type="ChEBI" id="CHEBI:30616"/>
    </ligand>
</feature>
<feature type="binding site" evidence="6">
    <location>
        <position position="49"/>
    </location>
    <ligand>
        <name>ATP</name>
        <dbReference type="ChEBI" id="CHEBI:30616"/>
    </ligand>
</feature>
<comment type="catalytic activity">
    <reaction evidence="1">
        <text>a 2'-deoxyribonucleoside 5'-diphosphate + ATP = a 2'-deoxyribonucleoside 5'-triphosphate + ADP</text>
        <dbReference type="Rhea" id="RHEA:44640"/>
        <dbReference type="ChEBI" id="CHEBI:30616"/>
        <dbReference type="ChEBI" id="CHEBI:61560"/>
        <dbReference type="ChEBI" id="CHEBI:73316"/>
        <dbReference type="ChEBI" id="CHEBI:456216"/>
        <dbReference type="EC" id="2.7.4.6"/>
    </reaction>
</comment>
<dbReference type="GO" id="GO:0009630">
    <property type="term" value="P:gravitropism"/>
    <property type="evidence" value="ECO:0007669"/>
    <property type="project" value="InterPro"/>
</dbReference>
<reference evidence="10" key="1">
    <citation type="submission" date="2019-10" db="EMBL/GenBank/DDBJ databases">
        <authorList>
            <person name="Zhang R."/>
            <person name="Pan Y."/>
            <person name="Wang J."/>
            <person name="Ma R."/>
            <person name="Yu S."/>
        </authorList>
    </citation>
    <scope>NUCLEOTIDE SEQUENCE</scope>
    <source>
        <strain evidence="10">LA-IB0</strain>
        <tissue evidence="10">Leaf</tissue>
    </source>
</reference>
<evidence type="ECO:0000256" key="7">
    <source>
        <dbReference type="RuleBase" id="RU004011"/>
    </source>
</evidence>
<feature type="binding site" evidence="6">
    <location>
        <position position="155"/>
    </location>
    <ligand>
        <name>ATP</name>
        <dbReference type="ChEBI" id="CHEBI:30616"/>
    </ligand>
</feature>
<feature type="binding site" evidence="6">
    <location>
        <position position="97"/>
    </location>
    <ligand>
        <name>ATP</name>
        <dbReference type="ChEBI" id="CHEBI:30616"/>
    </ligand>
</feature>
<evidence type="ECO:0000256" key="4">
    <source>
        <dbReference type="ARBA" id="ARBA00024198"/>
    </source>
</evidence>
<evidence type="ECO:0000256" key="5">
    <source>
        <dbReference type="ARBA" id="ARBA00025669"/>
    </source>
</evidence>
<evidence type="ECO:0000259" key="9">
    <source>
        <dbReference type="SMART" id="SM00562"/>
    </source>
</evidence>
<dbReference type="GO" id="GO:0006183">
    <property type="term" value="P:GTP biosynthetic process"/>
    <property type="evidence" value="ECO:0007669"/>
    <property type="project" value="InterPro"/>
</dbReference>
<sequence length="534" mass="60083">MFSALIFQMAARFAACFTQCFVVYLSVFTTYRSSANVDTVKEKTLAMIKPDGVGGNYVDIIKKIILDSGFFITQEMQLQLNEDAVKSFYAEHSSKSFFLDLVKYMTSGSVLIMVLEKENAIADWRALIGPTDANKAKVTHPKSIRAICGFNSERNCVHGSDSPQSAVREISFFFEKSSSDNSTVIKIDSVGLFRNMSFIQCMCNRTGRRKDCVDSSTCSKAGVPGCLQHAEASGGLVLIQSSRTILIIQEHHIQFFNWMQSKLNGGQGNKRPNAVPATNHTKKEPPKEEFSDWPHGLLAIGTFGNTDLKNKQEIIQVDQNPENENIPQDEECSSPDLSEFTAEEVGKLTKELKKLLTRKPAASSKANEEQQSIADLPLDRFLNCPSSLEVDRNSSNRFSTYSDDKDKDEEEIDRTIRIILGRCKDVCEKKKKKKDIGKKSLAFLVKKMFVCSSGFLPTPSLRDSLQESRMEKLLRTMLTKKMYPQNASRASSTKKYIEDCRHISKAEKENESQDKSREGSKWDKTDSEFIVLEI</sequence>
<dbReference type="GO" id="GO:0040008">
    <property type="term" value="P:regulation of growth"/>
    <property type="evidence" value="ECO:0007669"/>
    <property type="project" value="InterPro"/>
</dbReference>
<gene>
    <name evidence="10" type="ORF">BUALT_Bualt07G0166500</name>
</gene>
<dbReference type="InterPro" id="IPR036850">
    <property type="entry name" value="NDK-like_dom_sf"/>
</dbReference>
<evidence type="ECO:0000256" key="8">
    <source>
        <dbReference type="SAM" id="MobiDB-lite"/>
    </source>
</evidence>
<comment type="caution">
    <text evidence="10">The sequence shown here is derived from an EMBL/GenBank/DDBJ whole genome shotgun (WGS) entry which is preliminary data.</text>
</comment>
<feature type="binding site" evidence="6">
    <location>
        <position position="125"/>
    </location>
    <ligand>
        <name>ATP</name>
        <dbReference type="ChEBI" id="CHEBI:30616"/>
    </ligand>
</feature>
<feature type="region of interest" description="Disordered" evidence="8">
    <location>
        <begin position="504"/>
        <end position="527"/>
    </location>
</feature>
<dbReference type="InterPro" id="IPR023005">
    <property type="entry name" value="Nucleoside_diP_kinase_AS"/>
</dbReference>
<dbReference type="GO" id="GO:0006241">
    <property type="term" value="P:CTP biosynthetic process"/>
    <property type="evidence" value="ECO:0007669"/>
    <property type="project" value="InterPro"/>
</dbReference>
<dbReference type="Gene3D" id="3.30.70.141">
    <property type="entry name" value="Nucleoside diphosphate kinase-like domain"/>
    <property type="match status" value="1"/>
</dbReference>
<dbReference type="AlphaFoldDB" id="A0AAV6XCB9"/>
<evidence type="ECO:0000313" key="10">
    <source>
        <dbReference type="EMBL" id="KAG8380178.1"/>
    </source>
</evidence>
<keyword evidence="11" id="KW-1185">Reference proteome</keyword>
<evidence type="ECO:0000313" key="11">
    <source>
        <dbReference type="Proteomes" id="UP000826271"/>
    </source>
</evidence>
<keyword evidence="3" id="KW-0341">Growth regulation</keyword>